<keyword evidence="2" id="KW-1185">Reference proteome</keyword>
<name>A0ACC1N122_9PEZI</name>
<dbReference type="EMBL" id="JAPDGR010003048">
    <property type="protein sequence ID" value="KAJ2972975.1"/>
    <property type="molecule type" value="Genomic_DNA"/>
</dbReference>
<gene>
    <name evidence="1" type="ORF">NUW58_g9060</name>
</gene>
<organism evidence="1 2">
    <name type="scientific">Xylaria curta</name>
    <dbReference type="NCBI Taxonomy" id="42375"/>
    <lineage>
        <taxon>Eukaryota</taxon>
        <taxon>Fungi</taxon>
        <taxon>Dikarya</taxon>
        <taxon>Ascomycota</taxon>
        <taxon>Pezizomycotina</taxon>
        <taxon>Sordariomycetes</taxon>
        <taxon>Xylariomycetidae</taxon>
        <taxon>Xylariales</taxon>
        <taxon>Xylariaceae</taxon>
        <taxon>Xylaria</taxon>
    </lineage>
</organism>
<protein>
    <submittedName>
        <fullName evidence="1">Uncharacterized protein</fullName>
    </submittedName>
</protein>
<reference evidence="1" key="1">
    <citation type="submission" date="2022-10" db="EMBL/GenBank/DDBJ databases">
        <title>Genome Sequence of Xylaria curta.</title>
        <authorList>
            <person name="Buettner E."/>
        </authorList>
    </citation>
    <scope>NUCLEOTIDE SEQUENCE</scope>
    <source>
        <strain evidence="1">Babe10</strain>
    </source>
</reference>
<accession>A0ACC1N122</accession>
<sequence>MANREDVEFKTVDGLTLRGCIYPAAERGPAIILTPGFNFTKEMIVAEIAEYFQQAGFTALAYDPRSIGQSDGSPRNDIHPSRNVEDYHDALTFLKRHPLVDPSKIVFWGYSFSGMVALVAAALDKRARAVVALCPLTIWEFPEDKWARVLDRAMRDRESQVAGNKPVYIPMLTEDGENPAGFGAGFGVDNFNLIAGAKEMQPNFELPTTLSSYYHIAAFQPYGLIPRVSPTPAMIVIPENDRVSPAEKQRSLIYDVLKEPKNLLLVPGKGHMDVLSAPFRMLPLLHVARIANPAAAYYGLDVRASLEHCTLTYPVTGIALAGALAWLDTTTYPPMTRTMPDAAPAAAMLIMMGIACHGSQGNVGPSFISVEDGFPGSDGVLFLECRRKRTDSS</sequence>
<evidence type="ECO:0000313" key="2">
    <source>
        <dbReference type="Proteomes" id="UP001143856"/>
    </source>
</evidence>
<evidence type="ECO:0000313" key="1">
    <source>
        <dbReference type="EMBL" id="KAJ2972975.1"/>
    </source>
</evidence>
<proteinExistence type="predicted"/>
<comment type="caution">
    <text evidence="1">The sequence shown here is derived from an EMBL/GenBank/DDBJ whole genome shotgun (WGS) entry which is preliminary data.</text>
</comment>
<dbReference type="Proteomes" id="UP001143856">
    <property type="component" value="Unassembled WGS sequence"/>
</dbReference>